<dbReference type="InterPro" id="IPR053221">
    <property type="entry name" value="Burnettramic_acid_biosynth"/>
</dbReference>
<reference evidence="2 3" key="1">
    <citation type="submission" date="2016-07" db="EMBL/GenBank/DDBJ databases">
        <title>Pervasive Adenine N6-methylation of Active Genes in Fungi.</title>
        <authorList>
            <consortium name="DOE Joint Genome Institute"/>
            <person name="Mondo S.J."/>
            <person name="Dannebaum R.O."/>
            <person name="Kuo R.C."/>
            <person name="Labutti K."/>
            <person name="Haridas S."/>
            <person name="Kuo A."/>
            <person name="Salamov A."/>
            <person name="Ahrendt S.R."/>
            <person name="Lipzen A."/>
            <person name="Sullivan W."/>
            <person name="Andreopoulos W.B."/>
            <person name="Clum A."/>
            <person name="Lindquist E."/>
            <person name="Daum C."/>
            <person name="Ramamoorthy G.K."/>
            <person name="Gryganskyi A."/>
            <person name="Culley D."/>
            <person name="Magnuson J.K."/>
            <person name="James T.Y."/>
            <person name="O'Malley M.A."/>
            <person name="Stajich J.E."/>
            <person name="Spatafora J.W."/>
            <person name="Visel A."/>
            <person name="Grigoriev I.V."/>
        </authorList>
    </citation>
    <scope>NUCLEOTIDE SEQUENCE [LARGE SCALE GENOMIC DNA]</scope>
    <source>
        <strain evidence="2 3">CBS 115471</strain>
    </source>
</reference>
<protein>
    <submittedName>
        <fullName evidence="2">Uncharacterized protein</fullName>
    </submittedName>
</protein>
<name>A0A1Y1YH47_9PLEO</name>
<dbReference type="AlphaFoldDB" id="A0A1Y1YH47"/>
<evidence type="ECO:0000256" key="1">
    <source>
        <dbReference type="SAM" id="MobiDB-lite"/>
    </source>
</evidence>
<comment type="caution">
    <text evidence="2">The sequence shown here is derived from an EMBL/GenBank/DDBJ whole genome shotgun (WGS) entry which is preliminary data.</text>
</comment>
<feature type="compositionally biased region" description="Basic and acidic residues" evidence="1">
    <location>
        <begin position="67"/>
        <end position="77"/>
    </location>
</feature>
<dbReference type="PANTHER" id="PTHR38887">
    <property type="entry name" value="CHROMOSOME 21, WHOLE GENOME SHOTGUN SEQUENCE"/>
    <property type="match status" value="1"/>
</dbReference>
<dbReference type="EMBL" id="MCFA01000236">
    <property type="protein sequence ID" value="ORX97350.1"/>
    <property type="molecule type" value="Genomic_DNA"/>
</dbReference>
<feature type="region of interest" description="Disordered" evidence="1">
    <location>
        <begin position="23"/>
        <end position="77"/>
    </location>
</feature>
<feature type="compositionally biased region" description="Acidic residues" evidence="1">
    <location>
        <begin position="49"/>
        <end position="66"/>
    </location>
</feature>
<evidence type="ECO:0000313" key="2">
    <source>
        <dbReference type="EMBL" id="ORX97350.1"/>
    </source>
</evidence>
<gene>
    <name evidence="2" type="ORF">BCR34DRAFT_496954</name>
</gene>
<keyword evidence="3" id="KW-1185">Reference proteome</keyword>
<proteinExistence type="predicted"/>
<evidence type="ECO:0000313" key="3">
    <source>
        <dbReference type="Proteomes" id="UP000193144"/>
    </source>
</evidence>
<dbReference type="OrthoDB" id="3433125at2759"/>
<dbReference type="Proteomes" id="UP000193144">
    <property type="component" value="Unassembled WGS sequence"/>
</dbReference>
<sequence>MVLAKGLSATIGLATEKYYDRKERKAALEQQGRSSSQSSSSSRERVFSDEQDWALDEAADPPDYDTSEARDRPGLERSLTELVHDTVSVVAPRELQNAQPYRLPYPIVIPQRRPGTKTRGFARAYPSDIGPYGIDQEAFLRFLNNFDSASQASPWLTALFVSAGIVGLVPGVITLAVSISVQAATKAAIEVQGRYKANNFLDQINNELFMPLGLYAMVLVHKPDGPGTDSAPAFGVETVNLETAKMITKWGIPGSSDRAKSKPLRPIRIASGTTRNETISVAPLIYPGLEDVMARPNIPRNESFKARLQRNKEFIGDYFDRRAAASYTGNNPNTILTKSTSPAQTQFRSRFADPNHPCNNGHPISLLTGGSFVADSLGRKKFREVGANGKLLPKEKQEITHPVEMIKHGVKKALGSDILYLMIVNLPSEDEMAEARELLGRDEKGLKDMLKALRGE</sequence>
<dbReference type="PANTHER" id="PTHR38887:SF1">
    <property type="entry name" value="RAS MODIFICATION PROTEIN ERF4"/>
    <property type="match status" value="1"/>
</dbReference>
<accession>A0A1Y1YH47</accession>
<organism evidence="2 3">
    <name type="scientific">Clohesyomyces aquaticus</name>
    <dbReference type="NCBI Taxonomy" id="1231657"/>
    <lineage>
        <taxon>Eukaryota</taxon>
        <taxon>Fungi</taxon>
        <taxon>Dikarya</taxon>
        <taxon>Ascomycota</taxon>
        <taxon>Pezizomycotina</taxon>
        <taxon>Dothideomycetes</taxon>
        <taxon>Pleosporomycetidae</taxon>
        <taxon>Pleosporales</taxon>
        <taxon>Lindgomycetaceae</taxon>
        <taxon>Clohesyomyces</taxon>
    </lineage>
</organism>